<dbReference type="AlphaFoldDB" id="A0A2T0LBB9"/>
<dbReference type="Proteomes" id="UP000237797">
    <property type="component" value="Unassembled WGS sequence"/>
</dbReference>
<dbReference type="EMBL" id="PVNE01000028">
    <property type="protein sequence ID" value="PRX39207.1"/>
    <property type="molecule type" value="Genomic_DNA"/>
</dbReference>
<name>A0A2T0LBB9_9BACL</name>
<dbReference type="OrthoDB" id="9758243at2"/>
<evidence type="ECO:0000313" key="2">
    <source>
        <dbReference type="Proteomes" id="UP000237797"/>
    </source>
</evidence>
<keyword evidence="2" id="KW-1185">Reference proteome</keyword>
<reference evidence="1 2" key="1">
    <citation type="submission" date="2018-03" db="EMBL/GenBank/DDBJ databases">
        <title>Genomic Encyclopedia of Archaeal and Bacterial Type Strains, Phase II (KMG-II): from individual species to whole genera.</title>
        <authorList>
            <person name="Goeker M."/>
        </authorList>
    </citation>
    <scope>NUCLEOTIDE SEQUENCE [LARGE SCALE GENOMIC DNA]</scope>
    <source>
        <strain evidence="1 2">DSM 44946</strain>
    </source>
</reference>
<gene>
    <name evidence="1" type="ORF">CLV97_12843</name>
</gene>
<dbReference type="RefSeq" id="WP_106346311.1">
    <property type="nucleotide sequence ID" value="NZ_PVNE01000028.1"/>
</dbReference>
<evidence type="ECO:0000313" key="1">
    <source>
        <dbReference type="EMBL" id="PRX39207.1"/>
    </source>
</evidence>
<accession>A0A2T0LBB9</accession>
<comment type="caution">
    <text evidence="1">The sequence shown here is derived from an EMBL/GenBank/DDBJ whole genome shotgun (WGS) entry which is preliminary data.</text>
</comment>
<organism evidence="1 2">
    <name type="scientific">Planifilum fimeticola</name>
    <dbReference type="NCBI Taxonomy" id="201975"/>
    <lineage>
        <taxon>Bacteria</taxon>
        <taxon>Bacillati</taxon>
        <taxon>Bacillota</taxon>
        <taxon>Bacilli</taxon>
        <taxon>Bacillales</taxon>
        <taxon>Thermoactinomycetaceae</taxon>
        <taxon>Planifilum</taxon>
    </lineage>
</organism>
<sequence>MTRFLNDLQEFLEPIENPRHLLYRESKWLWLIKRKDYHAVPEELGRKKEYAELFLRKWTESMGPAKLIYSRTPEGRKTLVQARMRAMSAVFVERAERLSVWK</sequence>
<proteinExistence type="predicted"/>
<protein>
    <submittedName>
        <fullName evidence="1">Uncharacterized protein</fullName>
    </submittedName>
</protein>